<keyword evidence="1" id="KW-1185">Reference proteome</keyword>
<evidence type="ECO:0000313" key="2">
    <source>
        <dbReference type="WBParaSite" id="jg3329"/>
    </source>
</evidence>
<name>A0A915E815_9BILA</name>
<evidence type="ECO:0000313" key="1">
    <source>
        <dbReference type="Proteomes" id="UP000887574"/>
    </source>
</evidence>
<accession>A0A915E815</accession>
<sequence length="110" mass="12719">MSFFSDVQARRDTAKMQLVRDQADWLLTNIIIPQHCSRVAQNPTPSTVSQHTRDLLIDRYDFEYRDHNEVKGVDGGMDTYLLVVAKESSAHWQTPNSTFDYFGRNLLLTI</sequence>
<dbReference type="WBParaSite" id="jg3329">
    <property type="protein sequence ID" value="jg3329"/>
    <property type="gene ID" value="jg3329"/>
</dbReference>
<proteinExistence type="predicted"/>
<reference evidence="2" key="1">
    <citation type="submission" date="2022-11" db="UniProtKB">
        <authorList>
            <consortium name="WormBaseParasite"/>
        </authorList>
    </citation>
    <scope>IDENTIFICATION</scope>
</reference>
<dbReference type="Proteomes" id="UP000887574">
    <property type="component" value="Unplaced"/>
</dbReference>
<protein>
    <submittedName>
        <fullName evidence="2">Uncharacterized protein</fullName>
    </submittedName>
</protein>
<organism evidence="1 2">
    <name type="scientific">Ditylenchus dipsaci</name>
    <dbReference type="NCBI Taxonomy" id="166011"/>
    <lineage>
        <taxon>Eukaryota</taxon>
        <taxon>Metazoa</taxon>
        <taxon>Ecdysozoa</taxon>
        <taxon>Nematoda</taxon>
        <taxon>Chromadorea</taxon>
        <taxon>Rhabditida</taxon>
        <taxon>Tylenchina</taxon>
        <taxon>Tylenchomorpha</taxon>
        <taxon>Sphaerularioidea</taxon>
        <taxon>Anguinidae</taxon>
        <taxon>Anguininae</taxon>
        <taxon>Ditylenchus</taxon>
    </lineage>
</organism>
<dbReference type="AlphaFoldDB" id="A0A915E815"/>